<proteinExistence type="predicted"/>
<dbReference type="AlphaFoldDB" id="A0AAV4ZE59"/>
<reference evidence="1" key="2">
    <citation type="submission" date="2021-08" db="EMBL/GenBank/DDBJ databases">
        <authorList>
            <person name="Tani A."/>
            <person name="Ola A."/>
            <person name="Ogura Y."/>
            <person name="Katsura K."/>
            <person name="Hayashi T."/>
        </authorList>
    </citation>
    <scope>NUCLEOTIDE SEQUENCE</scope>
    <source>
        <strain evidence="1">DSM 21893</strain>
    </source>
</reference>
<keyword evidence="2" id="KW-1185">Reference proteome</keyword>
<organism evidence="1 2">
    <name type="scientific">Methylobacterium bullatum</name>
    <dbReference type="NCBI Taxonomy" id="570505"/>
    <lineage>
        <taxon>Bacteria</taxon>
        <taxon>Pseudomonadati</taxon>
        <taxon>Pseudomonadota</taxon>
        <taxon>Alphaproteobacteria</taxon>
        <taxon>Hyphomicrobiales</taxon>
        <taxon>Methylobacteriaceae</taxon>
        <taxon>Methylobacterium</taxon>
    </lineage>
</organism>
<name>A0AAV4ZE59_9HYPH</name>
<dbReference type="Proteomes" id="UP001055307">
    <property type="component" value="Unassembled WGS sequence"/>
</dbReference>
<protein>
    <recommendedName>
        <fullName evidence="3">HTH merR-type domain-containing protein</fullName>
    </recommendedName>
</protein>
<accession>A0AAV4ZE59</accession>
<comment type="caution">
    <text evidence="1">The sequence shown here is derived from an EMBL/GenBank/DDBJ whole genome shotgun (WGS) entry which is preliminary data.</text>
</comment>
<evidence type="ECO:0000313" key="1">
    <source>
        <dbReference type="EMBL" id="GJD41949.1"/>
    </source>
</evidence>
<sequence>MTDHESDPRIPVLMTGDEPGPYFTVGEIAKEIEADGVPFSVARSRVVSYANKRLIHVRAPGGSVGKANMFALPDLATAKILSNIQDLGVSDTEVLQHASLQAYAYCGEKQIEAGVGRYYPMSQALREVFKGEHWVLQIEFRRHVETQERFINTAFGNVNFSPIWRRPELRGTTDIVPVGSIQCVVSHALMSLRRHVFPAGN</sequence>
<evidence type="ECO:0008006" key="3">
    <source>
        <dbReference type="Google" id="ProtNLM"/>
    </source>
</evidence>
<gene>
    <name evidence="1" type="ORF">OICFNHDK_4435</name>
</gene>
<dbReference type="EMBL" id="BPQF01000031">
    <property type="protein sequence ID" value="GJD41949.1"/>
    <property type="molecule type" value="Genomic_DNA"/>
</dbReference>
<dbReference type="RefSeq" id="WP_192215743.1">
    <property type="nucleotide sequence ID" value="NZ_BPQF01000031.1"/>
</dbReference>
<evidence type="ECO:0000313" key="2">
    <source>
        <dbReference type="Proteomes" id="UP001055307"/>
    </source>
</evidence>
<reference evidence="1" key="1">
    <citation type="journal article" date="2016" name="Front. Microbiol.">
        <title>Genome Sequence of the Piezophilic, Mesophilic Sulfate-Reducing Bacterium Desulfovibrio indicus J2T.</title>
        <authorList>
            <person name="Cao J."/>
            <person name="Maignien L."/>
            <person name="Shao Z."/>
            <person name="Alain K."/>
            <person name="Jebbar M."/>
        </authorList>
    </citation>
    <scope>NUCLEOTIDE SEQUENCE</scope>
    <source>
        <strain evidence="1">DSM 21893</strain>
    </source>
</reference>